<sequence length="299" mass="32107">MSTEHTHTTPGWFDRALAAPVETGRVDVAGAEVTYRAWGPVGAPGIVLIHGGAAHSRWWDHLAPQLAEGRRVVALDLSGHGDSDRRADYSLERWAEEALAVAKPAGIDGAPVFVGHSMGGMVAFVAARLFGAELGGVVLIDSPVHARTPEEEAARRRRAFGPVKVYPTREEALAHFRFVPPQDSAVPAVLAHVAEHSMRPVEGGWSWKFDAAMMSRGGSEHLGADDPRCRIAYFRAEHGIISDAVMADMRERFGPTAIVAEIPDAGHHVMIDQPLPLVAGIRTVLAAWASEDRVAGLPT</sequence>
<dbReference type="PANTHER" id="PTHR43798">
    <property type="entry name" value="MONOACYLGLYCEROL LIPASE"/>
    <property type="match status" value="1"/>
</dbReference>
<dbReference type="OrthoDB" id="2987348at2"/>
<dbReference type="Gene3D" id="3.40.50.1820">
    <property type="entry name" value="alpha/beta hydrolase"/>
    <property type="match status" value="1"/>
</dbReference>
<organism evidence="2 3">
    <name type="scientific">Rhodococcus triatomae</name>
    <dbReference type="NCBI Taxonomy" id="300028"/>
    <lineage>
        <taxon>Bacteria</taxon>
        <taxon>Bacillati</taxon>
        <taxon>Actinomycetota</taxon>
        <taxon>Actinomycetes</taxon>
        <taxon>Mycobacteriales</taxon>
        <taxon>Nocardiaceae</taxon>
        <taxon>Rhodococcus</taxon>
    </lineage>
</organism>
<dbReference type="PANTHER" id="PTHR43798:SF33">
    <property type="entry name" value="HYDROLASE, PUTATIVE (AFU_ORTHOLOGUE AFUA_2G14860)-RELATED"/>
    <property type="match status" value="1"/>
</dbReference>
<evidence type="ECO:0000313" key="2">
    <source>
        <dbReference type="EMBL" id="SDH95891.1"/>
    </source>
</evidence>
<proteinExistence type="predicted"/>
<dbReference type="Proteomes" id="UP000183263">
    <property type="component" value="Unassembled WGS sequence"/>
</dbReference>
<dbReference type="EMBL" id="FNDN01000004">
    <property type="protein sequence ID" value="SDH95891.1"/>
    <property type="molecule type" value="Genomic_DNA"/>
</dbReference>
<dbReference type="RefSeq" id="WP_072737127.1">
    <property type="nucleotide sequence ID" value="NZ_CP048813.1"/>
</dbReference>
<feature type="domain" description="AB hydrolase-1" evidence="1">
    <location>
        <begin position="46"/>
        <end position="278"/>
    </location>
</feature>
<dbReference type="InterPro" id="IPR029058">
    <property type="entry name" value="AB_hydrolase_fold"/>
</dbReference>
<dbReference type="Pfam" id="PF12697">
    <property type="entry name" value="Abhydrolase_6"/>
    <property type="match status" value="1"/>
</dbReference>
<evidence type="ECO:0000313" key="3">
    <source>
        <dbReference type="Proteomes" id="UP000183263"/>
    </source>
</evidence>
<name>A0A1G8GNK5_9NOCA</name>
<dbReference type="GO" id="GO:0003824">
    <property type="term" value="F:catalytic activity"/>
    <property type="evidence" value="ECO:0007669"/>
    <property type="project" value="UniProtKB-ARBA"/>
</dbReference>
<accession>A0A1G8GNK5</accession>
<keyword evidence="3" id="KW-1185">Reference proteome</keyword>
<dbReference type="InterPro" id="IPR000073">
    <property type="entry name" value="AB_hydrolase_1"/>
</dbReference>
<dbReference type="AlphaFoldDB" id="A0A1G8GNK5"/>
<protein>
    <submittedName>
        <fullName evidence="2">Pimeloyl-ACP methyl ester carboxylesterase</fullName>
    </submittedName>
</protein>
<dbReference type="GO" id="GO:0016020">
    <property type="term" value="C:membrane"/>
    <property type="evidence" value="ECO:0007669"/>
    <property type="project" value="TreeGrafter"/>
</dbReference>
<dbReference type="InterPro" id="IPR050266">
    <property type="entry name" value="AB_hydrolase_sf"/>
</dbReference>
<dbReference type="SUPFAM" id="SSF53474">
    <property type="entry name" value="alpha/beta-Hydrolases"/>
    <property type="match status" value="1"/>
</dbReference>
<evidence type="ECO:0000259" key="1">
    <source>
        <dbReference type="Pfam" id="PF12697"/>
    </source>
</evidence>
<dbReference type="PRINTS" id="PR00111">
    <property type="entry name" value="ABHYDROLASE"/>
</dbReference>
<gene>
    <name evidence="2" type="ORF">SAMN05444695_104155</name>
</gene>
<reference evidence="2 3" key="1">
    <citation type="submission" date="2016-10" db="EMBL/GenBank/DDBJ databases">
        <authorList>
            <person name="de Groot N.N."/>
        </authorList>
    </citation>
    <scope>NUCLEOTIDE SEQUENCE [LARGE SCALE GENOMIC DNA]</scope>
    <source>
        <strain evidence="2 3">DSM 44892</strain>
    </source>
</reference>